<accession>A0ABS3VVX8</accession>
<feature type="chain" id="PRO_5045127748" description="Secreted protein" evidence="1">
    <location>
        <begin position="30"/>
        <end position="169"/>
    </location>
</feature>
<evidence type="ECO:0000256" key="1">
    <source>
        <dbReference type="SAM" id="SignalP"/>
    </source>
</evidence>
<evidence type="ECO:0008006" key="4">
    <source>
        <dbReference type="Google" id="ProtNLM"/>
    </source>
</evidence>
<sequence>MGRISRRRAGFAAVGALVLSLLAGGIATASPGADDAQQGRAAVQQQPVATKAQLDAARAAMKSGPSVSALPTTARTSAAVVSSGGVLNRGINVVSSLRLATGQYQVVFDHDVTRGTFVGTLGLTGSVGISPPGEIAVVGRTGIPNGVFVQTWNSAGVRTDRAFHLAVHD</sequence>
<dbReference type="RefSeq" id="WP_208815666.1">
    <property type="nucleotide sequence ID" value="NZ_WVUH01000219.1"/>
</dbReference>
<feature type="signal peptide" evidence="1">
    <location>
        <begin position="1"/>
        <end position="29"/>
    </location>
</feature>
<organism evidence="2 3">
    <name type="scientific">Micromonospora echinofusca</name>
    <dbReference type="NCBI Taxonomy" id="47858"/>
    <lineage>
        <taxon>Bacteria</taxon>
        <taxon>Bacillati</taxon>
        <taxon>Actinomycetota</taxon>
        <taxon>Actinomycetes</taxon>
        <taxon>Micromonosporales</taxon>
        <taxon>Micromonosporaceae</taxon>
        <taxon>Micromonospora</taxon>
    </lineage>
</organism>
<gene>
    <name evidence="2" type="ORF">GSF22_22100</name>
</gene>
<dbReference type="Proteomes" id="UP000823521">
    <property type="component" value="Unassembled WGS sequence"/>
</dbReference>
<proteinExistence type="predicted"/>
<keyword evidence="3" id="KW-1185">Reference proteome</keyword>
<evidence type="ECO:0000313" key="2">
    <source>
        <dbReference type="EMBL" id="MBO4208682.1"/>
    </source>
</evidence>
<dbReference type="EMBL" id="WVUH01000219">
    <property type="protein sequence ID" value="MBO4208682.1"/>
    <property type="molecule type" value="Genomic_DNA"/>
</dbReference>
<protein>
    <recommendedName>
        <fullName evidence="4">Secreted protein</fullName>
    </recommendedName>
</protein>
<keyword evidence="1" id="KW-0732">Signal</keyword>
<reference evidence="2 3" key="1">
    <citation type="submission" date="2019-12" db="EMBL/GenBank/DDBJ databases">
        <title>Whole genome sequencing of endophytic Actinobacterium Micromonospora sp. MPMI6T.</title>
        <authorList>
            <person name="Evv R."/>
            <person name="Podile A.R."/>
        </authorList>
    </citation>
    <scope>NUCLEOTIDE SEQUENCE [LARGE SCALE GENOMIC DNA]</scope>
    <source>
        <strain evidence="2 3">MPMI6</strain>
    </source>
</reference>
<comment type="caution">
    <text evidence="2">The sequence shown here is derived from an EMBL/GenBank/DDBJ whole genome shotgun (WGS) entry which is preliminary data.</text>
</comment>
<name>A0ABS3VVX8_MICEH</name>
<evidence type="ECO:0000313" key="3">
    <source>
        <dbReference type="Proteomes" id="UP000823521"/>
    </source>
</evidence>